<reference evidence="4" key="1">
    <citation type="journal article" date="2018" name="Nat. Microbiol.">
        <title>Leveraging single-cell genomics to expand the fungal tree of life.</title>
        <authorList>
            <person name="Ahrendt S.R."/>
            <person name="Quandt C.A."/>
            <person name="Ciobanu D."/>
            <person name="Clum A."/>
            <person name="Salamov A."/>
            <person name="Andreopoulos B."/>
            <person name="Cheng J.F."/>
            <person name="Woyke T."/>
            <person name="Pelin A."/>
            <person name="Henrissat B."/>
            <person name="Reynolds N.K."/>
            <person name="Benny G.L."/>
            <person name="Smith M.E."/>
            <person name="James T.Y."/>
            <person name="Grigoriev I.V."/>
        </authorList>
    </citation>
    <scope>NUCLEOTIDE SEQUENCE [LARGE SCALE GENOMIC DNA]</scope>
    <source>
        <strain evidence="4">RSA 468</strain>
    </source>
</reference>
<feature type="chain" id="PRO_5021002444" evidence="2">
    <location>
        <begin position="24"/>
        <end position="144"/>
    </location>
</feature>
<dbReference type="AlphaFoldDB" id="A0A4P9ZIW4"/>
<proteinExistence type="predicted"/>
<feature type="signal peptide" evidence="2">
    <location>
        <begin position="1"/>
        <end position="23"/>
    </location>
</feature>
<evidence type="ECO:0000313" key="3">
    <source>
        <dbReference type="EMBL" id="RKP33127.1"/>
    </source>
</evidence>
<dbReference type="EMBL" id="ML004363">
    <property type="protein sequence ID" value="RKP33127.1"/>
    <property type="molecule type" value="Genomic_DNA"/>
</dbReference>
<feature type="compositionally biased region" description="Basic residues" evidence="1">
    <location>
        <begin position="114"/>
        <end position="128"/>
    </location>
</feature>
<protein>
    <submittedName>
        <fullName evidence="3">Uncharacterized protein</fullName>
    </submittedName>
</protein>
<evidence type="ECO:0000256" key="1">
    <source>
        <dbReference type="SAM" id="MobiDB-lite"/>
    </source>
</evidence>
<name>A0A4P9ZIW4_9FUNG</name>
<feature type="compositionally biased region" description="Polar residues" evidence="1">
    <location>
        <begin position="96"/>
        <end position="112"/>
    </location>
</feature>
<evidence type="ECO:0000313" key="4">
    <source>
        <dbReference type="Proteomes" id="UP000268162"/>
    </source>
</evidence>
<feature type="compositionally biased region" description="Polar residues" evidence="1">
    <location>
        <begin position="65"/>
        <end position="84"/>
    </location>
</feature>
<evidence type="ECO:0000256" key="2">
    <source>
        <dbReference type="SAM" id="SignalP"/>
    </source>
</evidence>
<keyword evidence="2" id="KW-0732">Signal</keyword>
<gene>
    <name evidence="3" type="ORF">BJ085DRAFT_34717</name>
</gene>
<organism evidence="3 4">
    <name type="scientific">Dimargaris cristalligena</name>
    <dbReference type="NCBI Taxonomy" id="215637"/>
    <lineage>
        <taxon>Eukaryota</taxon>
        <taxon>Fungi</taxon>
        <taxon>Fungi incertae sedis</taxon>
        <taxon>Zoopagomycota</taxon>
        <taxon>Kickxellomycotina</taxon>
        <taxon>Dimargaritomycetes</taxon>
        <taxon>Dimargaritales</taxon>
        <taxon>Dimargaritaceae</taxon>
        <taxon>Dimargaris</taxon>
    </lineage>
</organism>
<accession>A0A4P9ZIW4</accession>
<feature type="region of interest" description="Disordered" evidence="1">
    <location>
        <begin position="45"/>
        <end position="144"/>
    </location>
</feature>
<sequence length="144" mass="15430">MYLPTTMLALALMTAAAFSHGTALETTGSLGQLGRHSLPLHTTLPQAIHRRAETPWNGYPMEISTGKTANSPLVITQEQNQSSPAVKPDGAPRPEPTTNSSNASNPRNNTVGQKKPKLPKKPSKKPVTKPRPFVTGNYPGVLNK</sequence>
<keyword evidence="4" id="KW-1185">Reference proteome</keyword>
<dbReference type="Proteomes" id="UP000268162">
    <property type="component" value="Unassembled WGS sequence"/>
</dbReference>